<dbReference type="GeneID" id="64655424"/>
<feature type="compositionally biased region" description="Basic and acidic residues" evidence="1">
    <location>
        <begin position="32"/>
        <end position="48"/>
    </location>
</feature>
<name>A0AAD4EBG9_9AGAM</name>
<feature type="signal peptide" evidence="2">
    <location>
        <begin position="1"/>
        <end position="19"/>
    </location>
</feature>
<evidence type="ECO:0000256" key="2">
    <source>
        <dbReference type="SAM" id="SignalP"/>
    </source>
</evidence>
<evidence type="ECO:0000313" key="4">
    <source>
        <dbReference type="Proteomes" id="UP001195769"/>
    </source>
</evidence>
<dbReference type="Proteomes" id="UP001195769">
    <property type="component" value="Unassembled WGS sequence"/>
</dbReference>
<protein>
    <submittedName>
        <fullName evidence="3">Uncharacterized protein</fullName>
    </submittedName>
</protein>
<evidence type="ECO:0000313" key="3">
    <source>
        <dbReference type="EMBL" id="KAG1903096.1"/>
    </source>
</evidence>
<comment type="caution">
    <text evidence="3">The sequence shown here is derived from an EMBL/GenBank/DDBJ whole genome shotgun (WGS) entry which is preliminary data.</text>
</comment>
<keyword evidence="2" id="KW-0732">Signal</keyword>
<accession>A0AAD4EBG9</accession>
<gene>
    <name evidence="3" type="ORF">F5891DRAFT_1020437</name>
</gene>
<dbReference type="RefSeq" id="XP_041228671.1">
    <property type="nucleotide sequence ID" value="XM_041361126.1"/>
</dbReference>
<proteinExistence type="predicted"/>
<keyword evidence="4" id="KW-1185">Reference proteome</keyword>
<evidence type="ECO:0000256" key="1">
    <source>
        <dbReference type="SAM" id="MobiDB-lite"/>
    </source>
</evidence>
<reference evidence="3" key="1">
    <citation type="journal article" date="2020" name="New Phytol.">
        <title>Comparative genomics reveals dynamic genome evolution in host specialist ectomycorrhizal fungi.</title>
        <authorList>
            <person name="Lofgren L.A."/>
            <person name="Nguyen N.H."/>
            <person name="Vilgalys R."/>
            <person name="Ruytinx J."/>
            <person name="Liao H.L."/>
            <person name="Branco S."/>
            <person name="Kuo A."/>
            <person name="LaButti K."/>
            <person name="Lipzen A."/>
            <person name="Andreopoulos W."/>
            <person name="Pangilinan J."/>
            <person name="Riley R."/>
            <person name="Hundley H."/>
            <person name="Na H."/>
            <person name="Barry K."/>
            <person name="Grigoriev I.V."/>
            <person name="Stajich J.E."/>
            <person name="Kennedy P.G."/>
        </authorList>
    </citation>
    <scope>NUCLEOTIDE SEQUENCE</scope>
    <source>
        <strain evidence="3">FC203</strain>
    </source>
</reference>
<sequence>MQLSVLFSALISFVILAAASPTPEAFSKRPSKRENPGNDFQRDLLEKSKKREELGTDLIEYIEYITDGSSSISGGRMHLSHRIS</sequence>
<feature type="chain" id="PRO_5042208121" evidence="2">
    <location>
        <begin position="20"/>
        <end position="84"/>
    </location>
</feature>
<feature type="region of interest" description="Disordered" evidence="1">
    <location>
        <begin position="22"/>
        <end position="48"/>
    </location>
</feature>
<dbReference type="EMBL" id="JABBWK010000014">
    <property type="protein sequence ID" value="KAG1903096.1"/>
    <property type="molecule type" value="Genomic_DNA"/>
</dbReference>
<organism evidence="3 4">
    <name type="scientific">Suillus fuscotomentosus</name>
    <dbReference type="NCBI Taxonomy" id="1912939"/>
    <lineage>
        <taxon>Eukaryota</taxon>
        <taxon>Fungi</taxon>
        <taxon>Dikarya</taxon>
        <taxon>Basidiomycota</taxon>
        <taxon>Agaricomycotina</taxon>
        <taxon>Agaricomycetes</taxon>
        <taxon>Agaricomycetidae</taxon>
        <taxon>Boletales</taxon>
        <taxon>Suillineae</taxon>
        <taxon>Suillaceae</taxon>
        <taxon>Suillus</taxon>
    </lineage>
</organism>
<dbReference type="AlphaFoldDB" id="A0AAD4EBG9"/>